<keyword evidence="1" id="KW-0732">Signal</keyword>
<evidence type="ECO:0000256" key="1">
    <source>
        <dbReference type="SAM" id="SignalP"/>
    </source>
</evidence>
<dbReference type="InterPro" id="IPR045556">
    <property type="entry name" value="DUF6351"/>
</dbReference>
<evidence type="ECO:0000313" key="4">
    <source>
        <dbReference type="Proteomes" id="UP000295447"/>
    </source>
</evidence>
<proteinExistence type="predicted"/>
<dbReference type="RefSeq" id="WP_134115381.1">
    <property type="nucleotide sequence ID" value="NZ_SODF01000001.1"/>
</dbReference>
<evidence type="ECO:0000259" key="2">
    <source>
        <dbReference type="Pfam" id="PF19878"/>
    </source>
</evidence>
<reference evidence="3 4" key="1">
    <citation type="submission" date="2019-03" db="EMBL/GenBank/DDBJ databases">
        <title>Genomic Encyclopedia of Type Strains, Phase III (KMG-III): the genomes of soil and plant-associated and newly described type strains.</title>
        <authorList>
            <person name="Whitman W."/>
        </authorList>
    </citation>
    <scope>NUCLEOTIDE SEQUENCE [LARGE SCALE GENOMIC DNA]</scope>
    <source>
        <strain evidence="3 4">VKM Ac-2570</strain>
    </source>
</reference>
<name>A0A4R7ZVJ0_9ACTN</name>
<protein>
    <recommendedName>
        <fullName evidence="2">DUF6351 domain-containing protein</fullName>
    </recommendedName>
</protein>
<feature type="domain" description="DUF6351" evidence="2">
    <location>
        <begin position="29"/>
        <end position="665"/>
    </location>
</feature>
<feature type="signal peptide" evidence="1">
    <location>
        <begin position="1"/>
        <end position="20"/>
    </location>
</feature>
<organism evidence="3 4">
    <name type="scientific">Kribbella kalugense</name>
    <dbReference type="NCBI Taxonomy" id="2512221"/>
    <lineage>
        <taxon>Bacteria</taxon>
        <taxon>Bacillati</taxon>
        <taxon>Actinomycetota</taxon>
        <taxon>Actinomycetes</taxon>
        <taxon>Propionibacteriales</taxon>
        <taxon>Kribbellaceae</taxon>
        <taxon>Kribbella</taxon>
    </lineage>
</organism>
<dbReference type="AlphaFoldDB" id="A0A4R7ZVJ0"/>
<dbReference type="Pfam" id="PF19878">
    <property type="entry name" value="DUF6351"/>
    <property type="match status" value="1"/>
</dbReference>
<accession>A0A4R7ZVJ0</accession>
<evidence type="ECO:0000313" key="3">
    <source>
        <dbReference type="EMBL" id="TDW21952.1"/>
    </source>
</evidence>
<sequence>MLILPCLLALVAVFASPAAAGMRPDPLSITVVSNTRPEYVSGGDVLLRVSRAAKVRLNGRDVSSSFAVQPDRSLLGLVSGLKTGGNVVTAGDSSLRITSYPLSGPVFAGPQQTPFYCETTSFGLAPSTQPLCEAPTKVSYLYRTTAGAFAPLADPAGRPTDLATTTVDGREVPYIVRLETGTIDRAVYQFAALYDGGAPSPLRSEQSWNSKLVYTFGGGCNGGYHQGSMIANVVDDLYLSQGYAVASSTLNFPATNCSTILSAEAAMMVKEHFIETYGPVRYTIGWGGSGGSVNQHEIADAYPGILDGIIPGVSFPDMLTAFTSAADCSALNKYFASSSLTEVQKTAIAGYVSSSPCVSWQGGFGPLMTPTASCGPPIPPTAVWDPITNPNGIKCMASEGWVNQYGRDPKTGIVRSTRDNVGLQYGLQALKSGVITPDQFADLNAKVGSVNEVGLVVNQRAVADPKALETAYRDDLSLNGGLGLKSTPIIDQRTYADRAGPGIDIHTSELSFVTRDRLLKANGTAANQVIIESSLDPAQSAAASRYELDAMDRWLAAITADKSRRTAQQKVIADKPADLSDGCFLSPTQRIQEKLVYPPAGKCGAAYPVAANPRIAAGSDVGMTTLKCALKPLDFSGFSAADRVKLRQAFPSGVCDYSKPGIGQRPPAGIWLNYLR</sequence>
<dbReference type="Proteomes" id="UP000295447">
    <property type="component" value="Unassembled WGS sequence"/>
</dbReference>
<dbReference type="EMBL" id="SODF01000001">
    <property type="protein sequence ID" value="TDW21952.1"/>
    <property type="molecule type" value="Genomic_DNA"/>
</dbReference>
<comment type="caution">
    <text evidence="3">The sequence shown here is derived from an EMBL/GenBank/DDBJ whole genome shotgun (WGS) entry which is preliminary data.</text>
</comment>
<feature type="chain" id="PRO_5020421179" description="DUF6351 domain-containing protein" evidence="1">
    <location>
        <begin position="21"/>
        <end position="676"/>
    </location>
</feature>
<gene>
    <name evidence="3" type="ORF">EV650_0783</name>
</gene>
<keyword evidence="4" id="KW-1185">Reference proteome</keyword>
<dbReference type="OrthoDB" id="3078806at2"/>